<sequence length="312" mass="34512">MTNYEKAEIPICSKDGARNAITVYTPSSAHSNVVLLLLPAMGVSADYYEPLALACVSSGWHAVTADLRGVGQSSVRASRTTQFGHNEMIHCDWPAIVEAVRTRFPAECLYLLGHSLGGQLSALYLSANPACADGLILVASCSVHFWGWDFPRNIGVFVSTQMIRLIAAFLGYFPGKTIGFGGIESGKVIKDWAYEALTGRYKIPGSPLDFEELLRRMRLPVLAISFDDDHFAPERAVRNLCNKMSGTQLTHRHFKPQDIGEQNLGHFLWVKKPAPVIREIEKWMRKLQSCGREDRLSLAAKDFEGKDKSAPA</sequence>
<dbReference type="AlphaFoldDB" id="A0A9D6V3Y5"/>
<dbReference type="GO" id="GO:0016020">
    <property type="term" value="C:membrane"/>
    <property type="evidence" value="ECO:0007669"/>
    <property type="project" value="TreeGrafter"/>
</dbReference>
<protein>
    <submittedName>
        <fullName evidence="2">Alpha/beta fold hydrolase</fullName>
    </submittedName>
</protein>
<gene>
    <name evidence="2" type="ORF">HY912_18270</name>
</gene>
<keyword evidence="2" id="KW-0378">Hydrolase</keyword>
<dbReference type="Pfam" id="PF00561">
    <property type="entry name" value="Abhydrolase_1"/>
    <property type="match status" value="1"/>
</dbReference>
<evidence type="ECO:0000259" key="1">
    <source>
        <dbReference type="Pfam" id="PF00561"/>
    </source>
</evidence>
<dbReference type="Gene3D" id="3.40.50.1820">
    <property type="entry name" value="alpha/beta hydrolase"/>
    <property type="match status" value="1"/>
</dbReference>
<dbReference type="InterPro" id="IPR000073">
    <property type="entry name" value="AB_hydrolase_1"/>
</dbReference>
<organism evidence="2 3">
    <name type="scientific">Desulfomonile tiedjei</name>
    <dbReference type="NCBI Taxonomy" id="2358"/>
    <lineage>
        <taxon>Bacteria</taxon>
        <taxon>Pseudomonadati</taxon>
        <taxon>Thermodesulfobacteriota</taxon>
        <taxon>Desulfomonilia</taxon>
        <taxon>Desulfomonilales</taxon>
        <taxon>Desulfomonilaceae</taxon>
        <taxon>Desulfomonile</taxon>
    </lineage>
</organism>
<evidence type="ECO:0000313" key="3">
    <source>
        <dbReference type="Proteomes" id="UP000807825"/>
    </source>
</evidence>
<dbReference type="InterPro" id="IPR050266">
    <property type="entry name" value="AB_hydrolase_sf"/>
</dbReference>
<dbReference type="InterPro" id="IPR029058">
    <property type="entry name" value="AB_hydrolase_fold"/>
</dbReference>
<comment type="caution">
    <text evidence="2">The sequence shown here is derived from an EMBL/GenBank/DDBJ whole genome shotgun (WGS) entry which is preliminary data.</text>
</comment>
<dbReference type="PANTHER" id="PTHR43798:SF33">
    <property type="entry name" value="HYDROLASE, PUTATIVE (AFU_ORTHOLOGUE AFUA_2G14860)-RELATED"/>
    <property type="match status" value="1"/>
</dbReference>
<reference evidence="2" key="1">
    <citation type="submission" date="2020-07" db="EMBL/GenBank/DDBJ databases">
        <title>Huge and variable diversity of episymbiotic CPR bacteria and DPANN archaea in groundwater ecosystems.</title>
        <authorList>
            <person name="He C.Y."/>
            <person name="Keren R."/>
            <person name="Whittaker M."/>
            <person name="Farag I.F."/>
            <person name="Doudna J."/>
            <person name="Cate J.H.D."/>
            <person name="Banfield J.F."/>
        </authorList>
    </citation>
    <scope>NUCLEOTIDE SEQUENCE</scope>
    <source>
        <strain evidence="2">NC_groundwater_1664_Pr3_B-0.1um_52_9</strain>
    </source>
</reference>
<evidence type="ECO:0000313" key="2">
    <source>
        <dbReference type="EMBL" id="MBI5251438.1"/>
    </source>
</evidence>
<dbReference type="GO" id="GO:0016787">
    <property type="term" value="F:hydrolase activity"/>
    <property type="evidence" value="ECO:0007669"/>
    <property type="project" value="UniProtKB-KW"/>
</dbReference>
<name>A0A9D6V3Y5_9BACT</name>
<dbReference type="InterPro" id="IPR017208">
    <property type="entry name" value="UCP037442_abhydr"/>
</dbReference>
<dbReference type="SUPFAM" id="SSF53474">
    <property type="entry name" value="alpha/beta-Hydrolases"/>
    <property type="match status" value="1"/>
</dbReference>
<dbReference type="PANTHER" id="PTHR43798">
    <property type="entry name" value="MONOACYLGLYCEROL LIPASE"/>
    <property type="match status" value="1"/>
</dbReference>
<dbReference type="PIRSF" id="PIRSF037442">
    <property type="entry name" value="UCP037442_abhydr"/>
    <property type="match status" value="1"/>
</dbReference>
<dbReference type="EMBL" id="JACRDE010000478">
    <property type="protein sequence ID" value="MBI5251438.1"/>
    <property type="molecule type" value="Genomic_DNA"/>
</dbReference>
<accession>A0A9D6V3Y5</accession>
<proteinExistence type="predicted"/>
<dbReference type="Proteomes" id="UP000807825">
    <property type="component" value="Unassembled WGS sequence"/>
</dbReference>
<feature type="domain" description="AB hydrolase-1" evidence="1">
    <location>
        <begin position="34"/>
        <end position="146"/>
    </location>
</feature>